<dbReference type="InterPro" id="IPR039809">
    <property type="entry name" value="Chemokine_b/g/d"/>
</dbReference>
<evidence type="ECO:0000256" key="8">
    <source>
        <dbReference type="ARBA" id="ARBA00023157"/>
    </source>
</evidence>
<evidence type="ECO:0000256" key="7">
    <source>
        <dbReference type="ARBA" id="ARBA00022729"/>
    </source>
</evidence>
<dbReference type="AlphaFoldDB" id="A0A8C0W2K3"/>
<dbReference type="GO" id="GO:0070098">
    <property type="term" value="P:chemokine-mediated signaling pathway"/>
    <property type="evidence" value="ECO:0007669"/>
    <property type="project" value="TreeGrafter"/>
</dbReference>
<dbReference type="GO" id="GO:0005615">
    <property type="term" value="C:extracellular space"/>
    <property type="evidence" value="ECO:0007669"/>
    <property type="project" value="UniProtKB-KW"/>
</dbReference>
<dbReference type="Ensembl" id="ENSCCNT00000002944.1">
    <property type="protein sequence ID" value="ENSCCNP00000002205.1"/>
    <property type="gene ID" value="ENSCCNG00000002443.1"/>
</dbReference>
<keyword evidence="6" id="KW-0964">Secreted</keyword>
<evidence type="ECO:0000256" key="1">
    <source>
        <dbReference type="ARBA" id="ARBA00004613"/>
    </source>
</evidence>
<protein>
    <recommendedName>
        <fullName evidence="11">Chemokine interleukin-8-like domain-containing protein</fullName>
    </recommendedName>
</protein>
<keyword evidence="8" id="KW-1015">Disulfide bond</keyword>
<dbReference type="InterPro" id="IPR036048">
    <property type="entry name" value="Interleukin_8-like_sf"/>
</dbReference>
<organism evidence="12">
    <name type="scientific">Castor canadensis</name>
    <name type="common">American beaver</name>
    <dbReference type="NCBI Taxonomy" id="51338"/>
    <lineage>
        <taxon>Eukaryota</taxon>
        <taxon>Metazoa</taxon>
        <taxon>Chordata</taxon>
        <taxon>Craniata</taxon>
        <taxon>Vertebrata</taxon>
        <taxon>Euteleostomi</taxon>
        <taxon>Mammalia</taxon>
        <taxon>Eutheria</taxon>
        <taxon>Euarchontoglires</taxon>
        <taxon>Glires</taxon>
        <taxon>Rodentia</taxon>
        <taxon>Castorimorpha</taxon>
        <taxon>Castoridae</taxon>
        <taxon>Castor</taxon>
    </lineage>
</organism>
<keyword evidence="5" id="KW-0202">Cytokine</keyword>
<dbReference type="PRINTS" id="PR01731">
    <property type="entry name" value="LYMPHOTACTIN"/>
</dbReference>
<evidence type="ECO:0000256" key="6">
    <source>
        <dbReference type="ARBA" id="ARBA00022525"/>
    </source>
</evidence>
<dbReference type="InterPro" id="IPR001811">
    <property type="entry name" value="Chemokine_IL8-like_dom"/>
</dbReference>
<sequence length="102" mass="11388">MKVSAVLLCLMLIAAASSTHVLAQPESVTAPITCCFNMITKKIPIQKLKSYTSTQCPQEAVIFKTKQDKEICADPKEKWVKDSLKLLNQKSQTLRLEPSHLD</sequence>
<evidence type="ECO:0000256" key="10">
    <source>
        <dbReference type="SAM" id="SignalP"/>
    </source>
</evidence>
<comment type="similarity">
    <text evidence="3">Belongs to the intercrine beta (chemokine CC) family.</text>
</comment>
<evidence type="ECO:0000259" key="11">
    <source>
        <dbReference type="SMART" id="SM00199"/>
    </source>
</evidence>
<evidence type="ECO:0000256" key="3">
    <source>
        <dbReference type="ARBA" id="ARBA00010868"/>
    </source>
</evidence>
<accession>A0A8C0W2K3</accession>
<dbReference type="InterPro" id="IPR008105">
    <property type="entry name" value="Chemokine_XCL1/XCL2"/>
</dbReference>
<keyword evidence="9" id="KW-0395">Inflammatory response</keyword>
<dbReference type="GO" id="GO:0048245">
    <property type="term" value="P:eosinophil chemotaxis"/>
    <property type="evidence" value="ECO:0007669"/>
    <property type="project" value="TreeGrafter"/>
</dbReference>
<name>A0A8C0W2K3_CASCN</name>
<dbReference type="PANTHER" id="PTHR12015:SF209">
    <property type="entry name" value="C-C MOTIF CHEMOKINE 8"/>
    <property type="match status" value="1"/>
</dbReference>
<feature type="signal peptide" evidence="10">
    <location>
        <begin position="1"/>
        <end position="23"/>
    </location>
</feature>
<gene>
    <name evidence="12" type="primary">LOC109674460</name>
</gene>
<evidence type="ECO:0000256" key="4">
    <source>
        <dbReference type="ARBA" id="ARBA00022500"/>
    </source>
</evidence>
<dbReference type="SUPFAM" id="SSF54117">
    <property type="entry name" value="Interleukin 8-like chemokines"/>
    <property type="match status" value="1"/>
</dbReference>
<evidence type="ECO:0000313" key="12">
    <source>
        <dbReference type="Ensembl" id="ENSCCNP00000002205.1"/>
    </source>
</evidence>
<dbReference type="SMART" id="SM00199">
    <property type="entry name" value="SCY"/>
    <property type="match status" value="1"/>
</dbReference>
<keyword evidence="4" id="KW-0145">Chemotaxis</keyword>
<dbReference type="FunFam" id="2.40.50.40:FF:000002">
    <property type="entry name" value="C-C motif chemokine"/>
    <property type="match status" value="1"/>
</dbReference>
<feature type="domain" description="Chemokine interleukin-8-like" evidence="11">
    <location>
        <begin position="31"/>
        <end position="87"/>
    </location>
</feature>
<feature type="chain" id="PRO_5034700306" description="Chemokine interleukin-8-like domain-containing protein" evidence="10">
    <location>
        <begin position="24"/>
        <end position="102"/>
    </location>
</feature>
<keyword evidence="7 10" id="KW-0732">Signal</keyword>
<dbReference type="GO" id="GO:0008009">
    <property type="term" value="F:chemokine activity"/>
    <property type="evidence" value="ECO:0007669"/>
    <property type="project" value="InterPro"/>
</dbReference>
<reference evidence="12" key="1">
    <citation type="submission" date="2023-09" db="UniProtKB">
        <authorList>
            <consortium name="Ensembl"/>
        </authorList>
    </citation>
    <scope>IDENTIFICATION</scope>
</reference>
<dbReference type="Pfam" id="PF00048">
    <property type="entry name" value="IL8"/>
    <property type="match status" value="1"/>
</dbReference>
<dbReference type="GO" id="GO:0006954">
    <property type="term" value="P:inflammatory response"/>
    <property type="evidence" value="ECO:0007669"/>
    <property type="project" value="UniProtKB-KW"/>
</dbReference>
<evidence type="ECO:0000256" key="9">
    <source>
        <dbReference type="ARBA" id="ARBA00023198"/>
    </source>
</evidence>
<evidence type="ECO:0000256" key="5">
    <source>
        <dbReference type="ARBA" id="ARBA00022514"/>
    </source>
</evidence>
<dbReference type="GO" id="GO:0048020">
    <property type="term" value="F:CCR chemokine receptor binding"/>
    <property type="evidence" value="ECO:0007669"/>
    <property type="project" value="TreeGrafter"/>
</dbReference>
<comment type="similarity">
    <text evidence="2">Belongs to the intercrine gamma family.</text>
</comment>
<dbReference type="CDD" id="cd00272">
    <property type="entry name" value="Chemokine_CC"/>
    <property type="match status" value="1"/>
</dbReference>
<dbReference type="PANTHER" id="PTHR12015">
    <property type="entry name" value="SMALL INDUCIBLE CYTOKINE A"/>
    <property type="match status" value="1"/>
</dbReference>
<dbReference type="Gene3D" id="2.40.50.40">
    <property type="match status" value="1"/>
</dbReference>
<proteinExistence type="inferred from homology"/>
<dbReference type="GO" id="GO:0030335">
    <property type="term" value="P:positive regulation of cell migration"/>
    <property type="evidence" value="ECO:0007669"/>
    <property type="project" value="TreeGrafter"/>
</dbReference>
<evidence type="ECO:0000256" key="2">
    <source>
        <dbReference type="ARBA" id="ARBA00006894"/>
    </source>
</evidence>
<dbReference type="GO" id="GO:0061844">
    <property type="term" value="P:antimicrobial humoral immune response mediated by antimicrobial peptide"/>
    <property type="evidence" value="ECO:0007669"/>
    <property type="project" value="TreeGrafter"/>
</dbReference>
<comment type="subcellular location">
    <subcellularLocation>
        <location evidence="1">Secreted</location>
    </subcellularLocation>
</comment>